<dbReference type="EMBL" id="CP065030">
    <property type="protein sequence ID" value="QPK14407.1"/>
    <property type="molecule type" value="Genomic_DNA"/>
</dbReference>
<organism evidence="1">
    <name type="scientific">Pectobacterium versatile</name>
    <dbReference type="NCBI Taxonomy" id="2488639"/>
    <lineage>
        <taxon>Bacteria</taxon>
        <taxon>Pseudomonadati</taxon>
        <taxon>Pseudomonadota</taxon>
        <taxon>Gammaproteobacteria</taxon>
        <taxon>Enterobacterales</taxon>
        <taxon>Pectobacteriaceae</taxon>
        <taxon>Pectobacterium</taxon>
    </lineage>
</organism>
<dbReference type="InterPro" id="IPR013321">
    <property type="entry name" value="Arc_rbn_hlx_hlx"/>
</dbReference>
<proteinExistence type="predicted"/>
<dbReference type="Gene3D" id="1.10.1220.10">
    <property type="entry name" value="Met repressor-like"/>
    <property type="match status" value="1"/>
</dbReference>
<dbReference type="RefSeq" id="WP_103972285.1">
    <property type="nucleotide sequence ID" value="NZ_CP065030.1"/>
</dbReference>
<reference evidence="1" key="1">
    <citation type="submission" date="2017-12" db="EMBL/GenBank/DDBJ databases">
        <title>First report on the novel genomospecies/subspecies of Pectobacterium carotovorum in Russia.</title>
        <authorList>
            <person name="Shirshikov F.V."/>
            <person name="Miroshnikov K."/>
            <person name="Toshakov S.V."/>
            <person name="Kabanova A.P."/>
            <person name="Barannik A.P."/>
            <person name="Shneider M."/>
            <person name="Ignatov A.N."/>
            <person name="Miroshnikov K.A."/>
        </authorList>
    </citation>
    <scope>NUCLEOTIDE SEQUENCE [LARGE SCALE GENOMIC DNA]</scope>
    <source>
        <strain evidence="1">F131</strain>
    </source>
</reference>
<evidence type="ECO:0000313" key="3">
    <source>
        <dbReference type="Proteomes" id="UP000237284"/>
    </source>
</evidence>
<dbReference type="GO" id="GO:0006355">
    <property type="term" value="P:regulation of DNA-templated transcription"/>
    <property type="evidence" value="ECO:0007669"/>
    <property type="project" value="InterPro"/>
</dbReference>
<dbReference type="EMBL" id="PDVW01000030">
    <property type="protein sequence ID" value="POY48501.1"/>
    <property type="molecule type" value="Genomic_DNA"/>
</dbReference>
<dbReference type="Proteomes" id="UP000237284">
    <property type="component" value="Chromosome"/>
</dbReference>
<dbReference type="Pfam" id="PF04221">
    <property type="entry name" value="RelB"/>
    <property type="match status" value="1"/>
</dbReference>
<protein>
    <submittedName>
        <fullName evidence="2">Type II toxin-antitoxin system RelB/DinJ family antitoxin</fullName>
    </submittedName>
</protein>
<evidence type="ECO:0000313" key="2">
    <source>
        <dbReference type="EMBL" id="QPK14407.1"/>
    </source>
</evidence>
<dbReference type="InterPro" id="IPR007337">
    <property type="entry name" value="RelB/DinJ"/>
</dbReference>
<sequence>MSEHIDKKLLKAAAPVFRELGISVEQAINMFLAKAIRVRGLPFAVTLDDNYIKPSEPIPKISNSEITEALLRLVERGLPDSEIQHLCRLDYCHETFGINFAVLKALSSCMPEDIRLAAKDDNNYNRYSTTRIAHRGNISFLLCTQWTDRHRSAFVRWLRRLNH</sequence>
<dbReference type="GO" id="GO:0043565">
    <property type="term" value="F:sequence-specific DNA binding"/>
    <property type="evidence" value="ECO:0007669"/>
    <property type="project" value="UniProtKB-ARBA"/>
</dbReference>
<name>A0A855MI89_9GAMM</name>
<gene>
    <name evidence="2" type="ORF">F131LOC_013490</name>
    <name evidence="1" type="ORF">F131LOC_03724</name>
</gene>
<reference evidence="2 3" key="2">
    <citation type="submission" date="2020-11" db="EMBL/GenBank/DDBJ databases">
        <title>Complete genome sequence of Pectobacterium versatile F131.</title>
        <authorList>
            <person name="Shirshikov F.V."/>
            <person name="Miroshnikov K."/>
            <person name="Toshakov S.V."/>
            <person name="Kabanova A.P."/>
            <person name="Barannik A.P."/>
            <person name="Shneider M."/>
            <person name="Ignatov A.N."/>
            <person name="Miroshnikov K.A."/>
            <person name="Mikhailova Y.V."/>
            <person name="Shelenkov A."/>
            <person name="Yanushevich Y.G."/>
            <person name="Evseev P.V."/>
        </authorList>
    </citation>
    <scope>NUCLEOTIDE SEQUENCE [LARGE SCALE GENOMIC DNA]</scope>
    <source>
        <strain evidence="2 3">F131</strain>
    </source>
</reference>
<accession>A0A855MI89</accession>
<dbReference type="AlphaFoldDB" id="A0A855MI89"/>
<evidence type="ECO:0000313" key="1">
    <source>
        <dbReference type="EMBL" id="POY48501.1"/>
    </source>
</evidence>